<keyword evidence="1" id="KW-1133">Transmembrane helix</keyword>
<reference evidence="2" key="1">
    <citation type="journal article" date="2023" name="Int. J. Syst. Evol. Microbiol.">
        <title>Collibacillus ludicampi gen. nov., sp. nov., a new soil bacterium of the family Alicyclobacillaceae.</title>
        <authorList>
            <person name="Jojima T."/>
            <person name="Ioku Y."/>
            <person name="Fukuta Y."/>
            <person name="Shirasaka N."/>
            <person name="Matsumura Y."/>
            <person name="Mori M."/>
        </authorList>
    </citation>
    <scope>NUCLEOTIDE SEQUENCE</scope>
    <source>
        <strain evidence="2">TP075</strain>
    </source>
</reference>
<keyword evidence="1" id="KW-0472">Membrane</keyword>
<keyword evidence="1" id="KW-0812">Transmembrane</keyword>
<keyword evidence="3" id="KW-1185">Reference proteome</keyword>
<gene>
    <name evidence="2" type="ORF">DNHGIG_26290</name>
</gene>
<feature type="transmembrane region" description="Helical" evidence="1">
    <location>
        <begin position="9"/>
        <end position="25"/>
    </location>
</feature>
<evidence type="ECO:0000256" key="1">
    <source>
        <dbReference type="SAM" id="Phobius"/>
    </source>
</evidence>
<protein>
    <submittedName>
        <fullName evidence="2">Uncharacterized protein</fullName>
    </submittedName>
</protein>
<sequence length="99" mass="11963">MRRRDARKAFIYLAIGLVMLFYAVPRLPDVTFSEEGVFTIVWLLFALLTVGANLYVLIGVDKERRKRRNSIRSWEREMMRAVMRMRDDDHHKKNRMMMR</sequence>
<dbReference type="AlphaFoldDB" id="A0AAV4LGW9"/>
<proteinExistence type="predicted"/>
<evidence type="ECO:0000313" key="2">
    <source>
        <dbReference type="EMBL" id="GIM47080.1"/>
    </source>
</evidence>
<evidence type="ECO:0000313" key="3">
    <source>
        <dbReference type="Proteomes" id="UP001057291"/>
    </source>
</evidence>
<comment type="caution">
    <text evidence="2">The sequence shown here is derived from an EMBL/GenBank/DDBJ whole genome shotgun (WGS) entry which is preliminary data.</text>
</comment>
<name>A0AAV4LGW9_9BACL</name>
<accession>A0AAV4LGW9</accession>
<dbReference type="Proteomes" id="UP001057291">
    <property type="component" value="Unassembled WGS sequence"/>
</dbReference>
<dbReference type="RefSeq" id="WP_282200103.1">
    <property type="nucleotide sequence ID" value="NZ_BOQE01000001.1"/>
</dbReference>
<dbReference type="EMBL" id="BOQE01000001">
    <property type="protein sequence ID" value="GIM47080.1"/>
    <property type="molecule type" value="Genomic_DNA"/>
</dbReference>
<feature type="transmembrane region" description="Helical" evidence="1">
    <location>
        <begin position="37"/>
        <end position="58"/>
    </location>
</feature>
<organism evidence="2 3">
    <name type="scientific">Collibacillus ludicampi</name>
    <dbReference type="NCBI Taxonomy" id="2771369"/>
    <lineage>
        <taxon>Bacteria</taxon>
        <taxon>Bacillati</taxon>
        <taxon>Bacillota</taxon>
        <taxon>Bacilli</taxon>
        <taxon>Bacillales</taxon>
        <taxon>Alicyclobacillaceae</taxon>
        <taxon>Collibacillus</taxon>
    </lineage>
</organism>